<evidence type="ECO:0000256" key="2">
    <source>
        <dbReference type="ARBA" id="ARBA00009758"/>
    </source>
</evidence>
<dbReference type="InterPro" id="IPR014756">
    <property type="entry name" value="Ig_E-set"/>
</dbReference>
<dbReference type="InterPro" id="IPR024792">
    <property type="entry name" value="RhoGDI_dom_sf"/>
</dbReference>
<dbReference type="Gene3D" id="2.70.50.30">
    <property type="entry name" value="Coagulation Factor XIII, subunit A, domain 1"/>
    <property type="match status" value="1"/>
</dbReference>
<gene>
    <name evidence="6" type="ORF">BJ085DRAFT_34228</name>
</gene>
<dbReference type="GO" id="GO:0016020">
    <property type="term" value="C:membrane"/>
    <property type="evidence" value="ECO:0007669"/>
    <property type="project" value="TreeGrafter"/>
</dbReference>
<reference evidence="7" key="1">
    <citation type="journal article" date="2018" name="Nat. Microbiol.">
        <title>Leveraging single-cell genomics to expand the fungal tree of life.</title>
        <authorList>
            <person name="Ahrendt S.R."/>
            <person name="Quandt C.A."/>
            <person name="Ciobanu D."/>
            <person name="Clum A."/>
            <person name="Salamov A."/>
            <person name="Andreopoulos B."/>
            <person name="Cheng J.F."/>
            <person name="Woyke T."/>
            <person name="Pelin A."/>
            <person name="Henrissat B."/>
            <person name="Reynolds N.K."/>
            <person name="Benny G.L."/>
            <person name="Smith M.E."/>
            <person name="James T.Y."/>
            <person name="Grigoriev I.V."/>
        </authorList>
    </citation>
    <scope>NUCLEOTIDE SEQUENCE [LARGE SCALE GENOMIC DNA]</scope>
    <source>
        <strain evidence="7">RSA 468</strain>
    </source>
</reference>
<dbReference type="AlphaFoldDB" id="A0A4P9ZSS2"/>
<dbReference type="Pfam" id="PF02115">
    <property type="entry name" value="Rho_GDI"/>
    <property type="match status" value="1"/>
</dbReference>
<comment type="function">
    <text evidence="4">Regulates the GDP/GTP exchange reaction of the Rho proteins by inhibiting the dissociation of GDP from them, and the subsequent binding of GTP to them.</text>
</comment>
<keyword evidence="3" id="KW-0963">Cytoplasm</keyword>
<comment type="subcellular location">
    <subcellularLocation>
        <location evidence="1">Cytoplasm</location>
    </subcellularLocation>
</comment>
<dbReference type="OrthoDB" id="1683373at2759"/>
<evidence type="ECO:0000313" key="6">
    <source>
        <dbReference type="EMBL" id="RKP36497.1"/>
    </source>
</evidence>
<comment type="similarity">
    <text evidence="2">Belongs to the Rho GDI family.</text>
</comment>
<dbReference type="FunFam" id="2.70.50.30:FF:000001">
    <property type="entry name" value="Rho GDP-dissociation inhibitor 1"/>
    <property type="match status" value="1"/>
</dbReference>
<sequence>MATNPNQRIEDELVATETEGYKVGEKKTLEEYQNLDANDESLNRWKQSLGIGQSTTSPANDPRRVVIESLALEVAGRPDVLLDLSTPQAIQKIKETPVTIKEGVEYRLKVKFRVQHDVVSGLKFLQVVKRKGIPVDKSQEMIGSYGPAVAPYEKKFLPEEAPKGMLARGNYKAKSRFEDDDRVVHAEWEWTFDIKKDWE</sequence>
<dbReference type="Proteomes" id="UP000268162">
    <property type="component" value="Unassembled WGS sequence"/>
</dbReference>
<dbReference type="PANTHER" id="PTHR10980">
    <property type="entry name" value="RHO GDP-DISSOCIATION INHIBITOR"/>
    <property type="match status" value="1"/>
</dbReference>
<evidence type="ECO:0000256" key="5">
    <source>
        <dbReference type="ARBA" id="ARBA00071407"/>
    </source>
</evidence>
<dbReference type="GO" id="GO:0007266">
    <property type="term" value="P:Rho protein signal transduction"/>
    <property type="evidence" value="ECO:0007669"/>
    <property type="project" value="InterPro"/>
</dbReference>
<dbReference type="EMBL" id="ML002643">
    <property type="protein sequence ID" value="RKP36497.1"/>
    <property type="molecule type" value="Genomic_DNA"/>
</dbReference>
<dbReference type="GO" id="GO:0005094">
    <property type="term" value="F:Rho GDP-dissociation inhibitor activity"/>
    <property type="evidence" value="ECO:0007669"/>
    <property type="project" value="InterPro"/>
</dbReference>
<evidence type="ECO:0000313" key="7">
    <source>
        <dbReference type="Proteomes" id="UP000268162"/>
    </source>
</evidence>
<keyword evidence="7" id="KW-1185">Reference proteome</keyword>
<evidence type="ECO:0000256" key="4">
    <source>
        <dbReference type="ARBA" id="ARBA00054143"/>
    </source>
</evidence>
<dbReference type="GO" id="GO:0005829">
    <property type="term" value="C:cytosol"/>
    <property type="evidence" value="ECO:0007669"/>
    <property type="project" value="TreeGrafter"/>
</dbReference>
<name>A0A4P9ZSS2_9FUNG</name>
<dbReference type="PANTHER" id="PTHR10980:SF3">
    <property type="entry name" value="LD16419P"/>
    <property type="match status" value="1"/>
</dbReference>
<dbReference type="STRING" id="215637.A0A4P9ZSS2"/>
<evidence type="ECO:0000256" key="3">
    <source>
        <dbReference type="ARBA" id="ARBA00022490"/>
    </source>
</evidence>
<proteinExistence type="inferred from homology"/>
<accession>A0A4P9ZSS2</accession>
<dbReference type="PRINTS" id="PR00492">
    <property type="entry name" value="RHOGDI"/>
</dbReference>
<dbReference type="InterPro" id="IPR000406">
    <property type="entry name" value="Rho_GDI"/>
</dbReference>
<evidence type="ECO:0000256" key="1">
    <source>
        <dbReference type="ARBA" id="ARBA00004496"/>
    </source>
</evidence>
<dbReference type="SUPFAM" id="SSF81296">
    <property type="entry name" value="E set domains"/>
    <property type="match status" value="1"/>
</dbReference>
<protein>
    <recommendedName>
        <fullName evidence="5">Rho GDP-dissociation inhibitor</fullName>
    </recommendedName>
</protein>
<organism evidence="6 7">
    <name type="scientific">Dimargaris cristalligena</name>
    <dbReference type="NCBI Taxonomy" id="215637"/>
    <lineage>
        <taxon>Eukaryota</taxon>
        <taxon>Fungi</taxon>
        <taxon>Fungi incertae sedis</taxon>
        <taxon>Zoopagomycota</taxon>
        <taxon>Kickxellomycotina</taxon>
        <taxon>Dimargaritomycetes</taxon>
        <taxon>Dimargaritales</taxon>
        <taxon>Dimargaritaceae</taxon>
        <taxon>Dimargaris</taxon>
    </lineage>
</organism>